<organism evidence="1 2">
    <name type="scientific">Salinicola acroporae</name>
    <dbReference type="NCBI Taxonomy" id="1541440"/>
    <lineage>
        <taxon>Bacteria</taxon>
        <taxon>Pseudomonadati</taxon>
        <taxon>Pseudomonadota</taxon>
        <taxon>Gammaproteobacteria</taxon>
        <taxon>Oceanospirillales</taxon>
        <taxon>Halomonadaceae</taxon>
        <taxon>Salinicola</taxon>
    </lineage>
</organism>
<evidence type="ECO:0000313" key="2">
    <source>
        <dbReference type="Proteomes" id="UP001162135"/>
    </source>
</evidence>
<dbReference type="Pfam" id="PF05159">
    <property type="entry name" value="Capsule_synth"/>
    <property type="match status" value="2"/>
</dbReference>
<comment type="caution">
    <text evidence="1">The sequence shown here is derived from an EMBL/GenBank/DDBJ whole genome shotgun (WGS) entry which is preliminary data.</text>
</comment>
<gene>
    <name evidence="1" type="ORF">CUR86_11005</name>
</gene>
<dbReference type="EMBL" id="PGFS01000001">
    <property type="protein sequence ID" value="MDH4572929.1"/>
    <property type="molecule type" value="Genomic_DNA"/>
</dbReference>
<reference evidence="1" key="2">
    <citation type="submission" date="2017-11" db="EMBL/GenBank/DDBJ databases">
        <authorList>
            <person name="Das S.K."/>
        </authorList>
    </citation>
    <scope>NUCLEOTIDE SEQUENCE</scope>
    <source>
        <strain evidence="1">S4-41</strain>
    </source>
</reference>
<evidence type="ECO:0000313" key="1">
    <source>
        <dbReference type="EMBL" id="MDH4572929.1"/>
    </source>
</evidence>
<sequence>MHNDSTVLRPSSHRVAGYLSKGLARWNIIRCLLPEYSRQIRLKPGSRQPVDAILGWGLKPTSKQARRLATRRGLPYIAIEDGFLRSLGLGVNYSQPHSLVVDYSGIYYDATRPSDLETLLAEATFGSEELARADQAMQRLRRLRLSKYNHAPDRPLAPADRPRVLVIDQTRDDASITHGMADASSFQRMLESAISEHPDAEILIKTHPDVIAGRKQGYLTKASSHPRCRLIGDDINPWSLIDAVDAVYVVTSQLGFEALMAEKPVHCFGMPFYAGWGLTRDALQCERRQRPRTLLELFAAAYLRYCRYANPYTGKASTLEATIDLIADQKRQRDRLAGHWVAVGFSSWKRAFITDFLGPASSVRFIQSDLPQPHELEGRDSLVVWGQKATDELKARCRQHGLDLWRMEDGFVRSVGLGVDLIRPLSLAFDSRGLYYDAHHDSDLERLLAETDFEPELLARADRLRQRLIELKLSKYNVQGKKRPSLPTEAIGSRPVVLVPGQVESDASIAHGSPEIKTNQALLEAVRQNRPDAFVIYKPHPDVVSGARVGLLDKTARTLYDLELVDCDIIDLIELADEIHTMCSLTGFEGLMRGVEVHTYGLPFYAGWGLTHDRLSSPRRQRRLTLDALIAGALLLYPTYVDPDTGEFCNADTAVELMQQQRDQRSGLPLRVRFYRLYRNLFSKRQ</sequence>
<name>A0ABT6I5F5_9GAMM</name>
<protein>
    <submittedName>
        <fullName evidence="1">Beta-3-deoxy-D-manno-oct-2-ulosonic acid transferase</fullName>
    </submittedName>
</protein>
<dbReference type="RefSeq" id="WP_110716617.1">
    <property type="nucleotide sequence ID" value="NZ_PGFS01000001.1"/>
</dbReference>
<dbReference type="Proteomes" id="UP001162135">
    <property type="component" value="Unassembled WGS sequence"/>
</dbReference>
<dbReference type="CDD" id="cd16439">
    <property type="entry name" value="beta_Kdo_transferase_KpsC_2"/>
    <property type="match status" value="1"/>
</dbReference>
<proteinExistence type="predicted"/>
<accession>A0ABT6I5F5</accession>
<dbReference type="InterPro" id="IPR007833">
    <property type="entry name" value="Capsule_polysaccharide_synth"/>
</dbReference>
<dbReference type="CDD" id="cd16440">
    <property type="entry name" value="beta_Kdo_transferase_KpsC_1"/>
    <property type="match status" value="1"/>
</dbReference>
<reference evidence="1" key="1">
    <citation type="journal article" date="2015" name="Antonie Van Leeuwenhoek">
        <title>Comparative 16S rRNA signatures and multilocus sequence analysis for the genus Salinicola and description of Salinicola acroporae sp. nov., isolated from coral Acropora digitifera.</title>
        <authorList>
            <person name="Lepcha R.T."/>
            <person name="Poddar A."/>
            <person name="Schumann P."/>
            <person name="Das S.K."/>
        </authorList>
    </citation>
    <scope>NUCLEOTIDE SEQUENCE</scope>
    <source>
        <strain evidence="1">S4-41</strain>
    </source>
</reference>
<dbReference type="GO" id="GO:0016740">
    <property type="term" value="F:transferase activity"/>
    <property type="evidence" value="ECO:0007669"/>
    <property type="project" value="UniProtKB-KW"/>
</dbReference>
<keyword evidence="1" id="KW-0808">Transferase</keyword>
<keyword evidence="2" id="KW-1185">Reference proteome</keyword>